<dbReference type="InterPro" id="IPR027843">
    <property type="entry name" value="DUF4440"/>
</dbReference>
<dbReference type="SUPFAM" id="SSF54427">
    <property type="entry name" value="NTF2-like"/>
    <property type="match status" value="1"/>
</dbReference>
<feature type="chain" id="PRO_5045772783" evidence="1">
    <location>
        <begin position="26"/>
        <end position="151"/>
    </location>
</feature>
<dbReference type="EMBL" id="JBHUIM010000001">
    <property type="protein sequence ID" value="MFD2245063.1"/>
    <property type="molecule type" value="Genomic_DNA"/>
</dbReference>
<organism evidence="3 4">
    <name type="scientific">Pontibacter ruber</name>
    <dbReference type="NCBI Taxonomy" id="1343895"/>
    <lineage>
        <taxon>Bacteria</taxon>
        <taxon>Pseudomonadati</taxon>
        <taxon>Bacteroidota</taxon>
        <taxon>Cytophagia</taxon>
        <taxon>Cytophagales</taxon>
        <taxon>Hymenobacteraceae</taxon>
        <taxon>Pontibacter</taxon>
    </lineage>
</organism>
<dbReference type="Gene3D" id="3.10.450.50">
    <property type="match status" value="1"/>
</dbReference>
<dbReference type="Pfam" id="PF14534">
    <property type="entry name" value="DUF4440"/>
    <property type="match status" value="1"/>
</dbReference>
<keyword evidence="1" id="KW-0732">Signal</keyword>
<dbReference type="PROSITE" id="PS51257">
    <property type="entry name" value="PROKAR_LIPOPROTEIN"/>
    <property type="match status" value="1"/>
</dbReference>
<comment type="caution">
    <text evidence="3">The sequence shown here is derived from an EMBL/GenBank/DDBJ whole genome shotgun (WGS) entry which is preliminary data.</text>
</comment>
<dbReference type="Proteomes" id="UP001597374">
    <property type="component" value="Unassembled WGS sequence"/>
</dbReference>
<feature type="domain" description="DUF4440" evidence="2">
    <location>
        <begin position="36"/>
        <end position="145"/>
    </location>
</feature>
<reference evidence="4" key="1">
    <citation type="journal article" date="2019" name="Int. J. Syst. Evol. Microbiol.">
        <title>The Global Catalogue of Microorganisms (GCM) 10K type strain sequencing project: providing services to taxonomists for standard genome sequencing and annotation.</title>
        <authorList>
            <consortium name="The Broad Institute Genomics Platform"/>
            <consortium name="The Broad Institute Genome Sequencing Center for Infectious Disease"/>
            <person name="Wu L."/>
            <person name="Ma J."/>
        </authorList>
    </citation>
    <scope>NUCLEOTIDE SEQUENCE [LARGE SCALE GENOMIC DNA]</scope>
    <source>
        <strain evidence="4">CGMCC 4.1782</strain>
    </source>
</reference>
<sequence length="151" mass="17021">MKNRFILAAATCLLLATGCTRKSNAYNSASETAAVKEVLAQQAECWSKGDLECYMQGYWRSDSLLFIGKNGLTYGWQQTLDNYKRSYPDVAAMGKLAFDLKEIRTLSPETMLVVGKWHLQREASKGDLQGHFSVIFKRFPEGWKIIADHSS</sequence>
<evidence type="ECO:0000256" key="1">
    <source>
        <dbReference type="SAM" id="SignalP"/>
    </source>
</evidence>
<evidence type="ECO:0000259" key="2">
    <source>
        <dbReference type="Pfam" id="PF14534"/>
    </source>
</evidence>
<proteinExistence type="predicted"/>
<gene>
    <name evidence="3" type="ORF">ACFSKP_02285</name>
</gene>
<name>A0ABW5CSM5_9BACT</name>
<accession>A0ABW5CSM5</accession>
<protein>
    <submittedName>
        <fullName evidence="3">YybH family protein</fullName>
    </submittedName>
</protein>
<feature type="signal peptide" evidence="1">
    <location>
        <begin position="1"/>
        <end position="25"/>
    </location>
</feature>
<evidence type="ECO:0000313" key="3">
    <source>
        <dbReference type="EMBL" id="MFD2245063.1"/>
    </source>
</evidence>
<dbReference type="RefSeq" id="WP_250429554.1">
    <property type="nucleotide sequence ID" value="NZ_JALPRR010000002.1"/>
</dbReference>
<keyword evidence="4" id="KW-1185">Reference proteome</keyword>
<dbReference type="InterPro" id="IPR032710">
    <property type="entry name" value="NTF2-like_dom_sf"/>
</dbReference>
<evidence type="ECO:0000313" key="4">
    <source>
        <dbReference type="Proteomes" id="UP001597374"/>
    </source>
</evidence>